<dbReference type="GO" id="GO:0006508">
    <property type="term" value="P:proteolysis"/>
    <property type="evidence" value="ECO:0007669"/>
    <property type="project" value="UniProtKB-KW"/>
</dbReference>
<dbReference type="Pfam" id="PF25597">
    <property type="entry name" value="SH3_retrovirus"/>
    <property type="match status" value="1"/>
</dbReference>
<dbReference type="PROSITE" id="PS50994">
    <property type="entry name" value="INTEGRASE"/>
    <property type="match status" value="1"/>
</dbReference>
<sequence length="1431" mass="159814">MAAEDPPAGTGTMVERRSDSVAVTLTPYSLFSSDNPGAMITSVLLTGDNYNEWASEMLNALRAKKKSGFIDGSLPKPAADSADLESWTSVNSMVIGWLRTSITPRVRSTVSFITEAHSLWENLCERFSVGNKVRVHHLRTQLASCRQEGRPVIDYYGNLASMWDELYTYKPIPTTTAMFAKEREEEKIHQFVMGLDESRFGNVINSIIDADPTPDLAQAYAKVVREEQRLSAAKTREQKDDAIGFLSRRDSTPADSSSSEATGLATRLETSYPAGGNRNRDRLLCSHCGRTGHEKLFCWQIHGYPEWWTDRSTRGGRGATRGGRGSSSAPGRGRAAANVAHATSAHASVFPEFTADQWRDIAQMAQEKNSCINPDKLAGQFYGDVIIDTGASHHMTGNAAWLIDLVNTSPCSVGFADGSKTLSTSMGVFPLTESLSLHNVLYVPDLNCSLISVSKLLKQFKNCCAMFTDTLCILQDRFTRTLIGSGEERDGVYYLTDVAAVRANRVTAVSDPALWHRRLGHPAFSLISALPFSDVSNSSSSSPCDVCFRAKQTRESFSESSNKTTDCFDLIHVDVWGPYRMPSTCGAVYFLTIVDDFSRSVWLYLLLAKSEVRQTLQNFCAYTSKQFGKDVKMVRSDNGTEFMCLGSFFNEHGIIHQTSCVGTPQQNGRAERKHRHILNVARSLLFQASLPVKFWGEAILTAAHVINLTPTKIHQGRTPHEILFQKKPSYEHLRVFGSSCYTHLQSRDKDKFGPRSRHCVFIGYPFGKKAWRVGSNNEPVVSHPSEQVNEDVTVVEPLATTTTDSTTSSDAALSPDVISAPLSQPVSAVVPIVASTTQNAPVLRHSEREKSQPQKFKDYYLYNVSCVDNTSHARPFLPASSSESSSTVPGNTPYILEHYISDALFSSGHQAFLAAIVAGIEPRGYKEALRDRVWCEAMTNEVDALELNKTWSVVDLPPGKEALGNQWVFKIKYNADGSIERYKGRLVALGNHQVEGEDYNETFAPVVKMKTIRGLLKIVATQKWEVHQMDVHNAFLQGDLDEEVYMKLLLGFRHSDPNKVCRLHKSLYGLKQAPRCWFAKLTTALKEFGFVQSYADYSLFTYTRDTVELRVLIYVDDLLICGNDSAALVQFKAYLSKCFYMKDLGKLKYFLGLEVARNDEGIFLSQRKYALDIIAECGLLGSKPVTFPMEQQHQLANDTSPFLAEPSRYRRLVGRLIYLLITRPELSYSIHILTQFMQTPREAHWDAAIRVVRFLKTSPGQGILFRSDSDLSLTAYCDSDYNACPLSRRSLSSYVMFLGGSPIAWKTRKQPVVSRSSAEAEYRAMREALDEILWLRELLSDLGFPQHEPIRLFCDNEAAIHIAANPVFHERTKHIEKDCHAVRDAVQDHIISTAHIGTEDQLADLLTKALGRQKFERLVSKLSIVNLHAPT</sequence>
<evidence type="ECO:0000313" key="7">
    <source>
        <dbReference type="Proteomes" id="UP000694251"/>
    </source>
</evidence>
<dbReference type="InterPro" id="IPR057670">
    <property type="entry name" value="SH3_retrovirus"/>
</dbReference>
<accession>A0A8T1YLR9</accession>
<gene>
    <name evidence="6" type="ORF">ISN44_As12g024450</name>
</gene>
<evidence type="ECO:0000259" key="5">
    <source>
        <dbReference type="PROSITE" id="PS50994"/>
    </source>
</evidence>
<evidence type="ECO:0000256" key="1">
    <source>
        <dbReference type="ARBA" id="ARBA00022670"/>
    </source>
</evidence>
<protein>
    <submittedName>
        <fullName evidence="6">GAG-pre-integrase domain</fullName>
    </submittedName>
</protein>
<evidence type="ECO:0000256" key="4">
    <source>
        <dbReference type="SAM" id="MobiDB-lite"/>
    </source>
</evidence>
<feature type="region of interest" description="Disordered" evidence="4">
    <location>
        <begin position="310"/>
        <end position="334"/>
    </location>
</feature>
<comment type="caution">
    <text evidence="6">The sequence shown here is derived from an EMBL/GenBank/DDBJ whole genome shotgun (WGS) entry which is preliminary data.</text>
</comment>
<keyword evidence="3" id="KW-0378">Hydrolase</keyword>
<name>A0A8T1YLR9_ARASU</name>
<feature type="domain" description="Integrase catalytic" evidence="5">
    <location>
        <begin position="559"/>
        <end position="727"/>
    </location>
</feature>
<dbReference type="InterPro" id="IPR025724">
    <property type="entry name" value="GAG-pre-integrase_dom"/>
</dbReference>
<feature type="compositionally biased region" description="Gly residues" evidence="4">
    <location>
        <begin position="315"/>
        <end position="325"/>
    </location>
</feature>
<dbReference type="Pfam" id="PF14244">
    <property type="entry name" value="Retrotran_gag_3"/>
    <property type="match status" value="1"/>
</dbReference>
<organism evidence="6 7">
    <name type="scientific">Arabidopsis suecica</name>
    <name type="common">Swedish thale-cress</name>
    <name type="synonym">Cardaminopsis suecica</name>
    <dbReference type="NCBI Taxonomy" id="45249"/>
    <lineage>
        <taxon>Eukaryota</taxon>
        <taxon>Viridiplantae</taxon>
        <taxon>Streptophyta</taxon>
        <taxon>Embryophyta</taxon>
        <taxon>Tracheophyta</taxon>
        <taxon>Spermatophyta</taxon>
        <taxon>Magnoliopsida</taxon>
        <taxon>eudicotyledons</taxon>
        <taxon>Gunneridae</taxon>
        <taxon>Pentapetalae</taxon>
        <taxon>rosids</taxon>
        <taxon>malvids</taxon>
        <taxon>Brassicales</taxon>
        <taxon>Brassicaceae</taxon>
        <taxon>Camelineae</taxon>
        <taxon>Arabidopsis</taxon>
    </lineage>
</organism>
<dbReference type="InterPro" id="IPR029472">
    <property type="entry name" value="Copia-like_N"/>
</dbReference>
<reference evidence="6 7" key="1">
    <citation type="submission" date="2020-12" db="EMBL/GenBank/DDBJ databases">
        <title>Concerted genomic and epigenomic changes stabilize Arabidopsis allopolyploids.</title>
        <authorList>
            <person name="Chen Z."/>
        </authorList>
    </citation>
    <scope>NUCLEOTIDE SEQUENCE [LARGE SCALE GENOMIC DNA]</scope>
    <source>
        <strain evidence="6">As9502</strain>
        <tissue evidence="6">Leaf</tissue>
    </source>
</reference>
<feature type="compositionally biased region" description="Basic and acidic residues" evidence="4">
    <location>
        <begin position="231"/>
        <end position="252"/>
    </location>
</feature>
<evidence type="ECO:0000313" key="6">
    <source>
        <dbReference type="EMBL" id="KAG7547177.1"/>
    </source>
</evidence>
<dbReference type="GO" id="GO:0046872">
    <property type="term" value="F:metal ion binding"/>
    <property type="evidence" value="ECO:0007669"/>
    <property type="project" value="UniProtKB-KW"/>
</dbReference>
<evidence type="ECO:0000256" key="3">
    <source>
        <dbReference type="ARBA" id="ARBA00022801"/>
    </source>
</evidence>
<dbReference type="GO" id="GO:0015074">
    <property type="term" value="P:DNA integration"/>
    <property type="evidence" value="ECO:0007669"/>
    <property type="project" value="InterPro"/>
</dbReference>
<dbReference type="InterPro" id="IPR001584">
    <property type="entry name" value="Integrase_cat-core"/>
</dbReference>
<keyword evidence="7" id="KW-1185">Reference proteome</keyword>
<dbReference type="Pfam" id="PF13976">
    <property type="entry name" value="gag_pre-integrs"/>
    <property type="match status" value="1"/>
</dbReference>
<dbReference type="Pfam" id="PF22936">
    <property type="entry name" value="Pol_BBD"/>
    <property type="match status" value="1"/>
</dbReference>
<dbReference type="EMBL" id="JAEFBJ010000012">
    <property type="protein sequence ID" value="KAG7547177.1"/>
    <property type="molecule type" value="Genomic_DNA"/>
</dbReference>
<dbReference type="CDD" id="cd09272">
    <property type="entry name" value="RNase_HI_RT_Ty1"/>
    <property type="match status" value="1"/>
</dbReference>
<dbReference type="Pfam" id="PF07727">
    <property type="entry name" value="RVT_2"/>
    <property type="match status" value="1"/>
</dbReference>
<dbReference type="PANTHER" id="PTHR42648">
    <property type="entry name" value="TRANSPOSASE, PUTATIVE-RELATED"/>
    <property type="match status" value="1"/>
</dbReference>
<dbReference type="InterPro" id="IPR013103">
    <property type="entry name" value="RVT_2"/>
</dbReference>
<dbReference type="Pfam" id="PF00665">
    <property type="entry name" value="rve"/>
    <property type="match status" value="1"/>
</dbReference>
<proteinExistence type="predicted"/>
<dbReference type="PANTHER" id="PTHR42648:SF31">
    <property type="entry name" value="RNA-DIRECTED DNA POLYMERASE"/>
    <property type="match status" value="1"/>
</dbReference>
<dbReference type="OrthoDB" id="1617351at2759"/>
<dbReference type="GO" id="GO:0008233">
    <property type="term" value="F:peptidase activity"/>
    <property type="evidence" value="ECO:0007669"/>
    <property type="project" value="UniProtKB-KW"/>
</dbReference>
<dbReference type="InterPro" id="IPR039537">
    <property type="entry name" value="Retrotran_Ty1/copia-like"/>
</dbReference>
<keyword evidence="2" id="KW-0479">Metal-binding</keyword>
<dbReference type="InterPro" id="IPR054722">
    <property type="entry name" value="PolX-like_BBD"/>
</dbReference>
<keyword evidence="1" id="KW-0645">Protease</keyword>
<dbReference type="Proteomes" id="UP000694251">
    <property type="component" value="Chromosome 12"/>
</dbReference>
<evidence type="ECO:0000256" key="2">
    <source>
        <dbReference type="ARBA" id="ARBA00022723"/>
    </source>
</evidence>
<feature type="region of interest" description="Disordered" evidence="4">
    <location>
        <begin position="231"/>
        <end position="273"/>
    </location>
</feature>